<feature type="region of interest" description="Disordered" evidence="1">
    <location>
        <begin position="106"/>
        <end position="149"/>
    </location>
</feature>
<protein>
    <submittedName>
        <fullName evidence="2">Uncharacterized protein</fullName>
    </submittedName>
</protein>
<dbReference type="Proteomes" id="UP000296049">
    <property type="component" value="Unassembled WGS sequence"/>
</dbReference>
<feature type="compositionally biased region" description="Low complexity" evidence="1">
    <location>
        <begin position="865"/>
        <end position="878"/>
    </location>
</feature>
<feature type="region of interest" description="Disordered" evidence="1">
    <location>
        <begin position="569"/>
        <end position="700"/>
    </location>
</feature>
<accession>R0M6S5</accession>
<name>R0M6S5_ANAPL</name>
<feature type="region of interest" description="Disordered" evidence="1">
    <location>
        <begin position="166"/>
        <end position="266"/>
    </location>
</feature>
<keyword evidence="3" id="KW-1185">Reference proteome</keyword>
<feature type="compositionally biased region" description="Basic and acidic residues" evidence="1">
    <location>
        <begin position="618"/>
        <end position="628"/>
    </location>
</feature>
<evidence type="ECO:0000313" key="2">
    <source>
        <dbReference type="EMBL" id="EOB08328.1"/>
    </source>
</evidence>
<feature type="region of interest" description="Disordered" evidence="1">
    <location>
        <begin position="714"/>
        <end position="746"/>
    </location>
</feature>
<reference evidence="3" key="1">
    <citation type="journal article" date="2013" name="Nat. Genet.">
        <title>The duck genome and transcriptome provide insight into an avian influenza virus reservoir species.</title>
        <authorList>
            <person name="Huang Y."/>
            <person name="Li Y."/>
            <person name="Burt D.W."/>
            <person name="Chen H."/>
            <person name="Zhang Y."/>
            <person name="Qian W."/>
            <person name="Kim H."/>
            <person name="Gan S."/>
            <person name="Zhao Y."/>
            <person name="Li J."/>
            <person name="Yi K."/>
            <person name="Feng H."/>
            <person name="Zhu P."/>
            <person name="Li B."/>
            <person name="Liu Q."/>
            <person name="Fairley S."/>
            <person name="Magor K.E."/>
            <person name="Du Z."/>
            <person name="Hu X."/>
            <person name="Goodman L."/>
            <person name="Tafer H."/>
            <person name="Vignal A."/>
            <person name="Lee T."/>
            <person name="Kim K.W."/>
            <person name="Sheng Z."/>
            <person name="An Y."/>
            <person name="Searle S."/>
            <person name="Herrero J."/>
            <person name="Groenen M.A."/>
            <person name="Crooijmans R.P."/>
            <person name="Faraut T."/>
            <person name="Cai Q."/>
            <person name="Webster R.G."/>
            <person name="Aldridge J.R."/>
            <person name="Warren W.C."/>
            <person name="Bartschat S."/>
            <person name="Kehr S."/>
            <person name="Marz M."/>
            <person name="Stadler P.F."/>
            <person name="Smith J."/>
            <person name="Kraus R.H."/>
            <person name="Zhao Y."/>
            <person name="Ren L."/>
            <person name="Fei J."/>
            <person name="Morisson M."/>
            <person name="Kaiser P."/>
            <person name="Griffin D.K."/>
            <person name="Rao M."/>
            <person name="Pitel F."/>
            <person name="Wang J."/>
            <person name="Li N."/>
        </authorList>
    </citation>
    <scope>NUCLEOTIDE SEQUENCE [LARGE SCALE GENOMIC DNA]</scope>
</reference>
<gene>
    <name evidence="2" type="ORF">Anapl_16799</name>
</gene>
<feature type="compositionally biased region" description="Pro residues" evidence="1">
    <location>
        <begin position="1193"/>
        <end position="1204"/>
    </location>
</feature>
<proteinExistence type="predicted"/>
<feature type="region of interest" description="Disordered" evidence="1">
    <location>
        <begin position="424"/>
        <end position="447"/>
    </location>
</feature>
<feature type="compositionally biased region" description="Basic and acidic residues" evidence="1">
    <location>
        <begin position="434"/>
        <end position="446"/>
    </location>
</feature>
<feature type="compositionally biased region" description="Basic and acidic residues" evidence="1">
    <location>
        <begin position="834"/>
        <end position="850"/>
    </location>
</feature>
<feature type="region of interest" description="Disordered" evidence="1">
    <location>
        <begin position="1169"/>
        <end position="1249"/>
    </location>
</feature>
<sequence length="1354" mass="145130">MCVTLLAHMRNGTFAGRPDAGAGRQRSGGGPDPLAPSRLNPTSACQERMKSGDLLPVSGRNPIPARPARNRHRSVPRMHVCKLFSGVSNAEAESYDAWSQRALKAKRGGKKKTSLCGVTGPQLSPNGSSTGEGLGCGDGDAQPRSQDPAALLGGTRREVRRSQLQFVDGGAPGGPQPVWGQHLPLGTVPKSPHDGTSGARRSFPPPAPCCAPSGSGELRDARAQDGESFEAPSRAVDVTGTAKHTRGRHTGALPADQASASSRGNGDKDKVTFCGMLWDCLMRITKPCWGSSRSPLLTQTHEGKGLLLGTRGRLRDVPSAQPEAGKLWLQHRDGSGWLLAFLLPVRSGCSGSRAPSLAQQEDEVSAPVAGSLGSGILLQPCLVSEEISQRAAPEEPPPPASSCTKRRVFCGVTHRCAHGKALAAEVPSGSPLESQRDSGTNRESSIRHGARQLCRSLGLTKLLGKASRQKEAGEPRWLHAAPLDHTQRTSTGISVQEHAWLRTAEGHRSPRAGPCHPSWLRELPRWDPLGWEEKRIHIFTWTWKPGVGPHGSGCVTQSSTEPFVVLFLPGSPKPADNSRGAWQRDNQPAKSCIRKVPSARLETAARGPATHGTVALRCQEKQTHDSEQQGKPGTRSAPRQGLSSKNKGLAASRVSDHQTTGSCQQLRQPAGLELDQYQRQTESRTATNQPKNPSLPPLPVLASFGARAASDIHEPCRERPSGHRPPPPGTADHHEPSEPVLLLPGVPTGFSRTKYLLKRHKMKRSRPRCSQHPPRGHARLCAELQFGDTPGDVPRSVHRAWAPRLMPAAGCSQNKRRKKQLKPERCLLSRQKLSGRERLRRGDVHTDTRPHTCSHPPTRTPHGSPCTLPTTTHLPAHPGHSSGPLATSMSPKQQLGTEPHFCCIEFDANPSRRNRLMSPKLKCSFVLAFKHRILIPIHTRNGRASTVFLFGWASTSGGPHRLKPSATVRRVGRCQELHGHVGTLVQGAVGRAKQLGGAGGLLSAPRLLQKICARAVDDVVSPDRNIGAQATVSSQLYGNRNILGKCVKGCGWQLAHTVKAKWGFQGFTGPENPAQDASAVDEERARAWASPTRRTQKSKHPPWCLLPYTAPGSWGPRVPHPPYAWHLSCVPGAATGTCSPPRAPAPGSTGNLQPVPADAVQVLGASRSLAEPNRSLSSEARRDAAVPGAPMAPATPPPANPPPCRAFGGAEGETPPGRTQRSSLVKPAIDSRQNKAVGKQEEGTWAPGGAGKASEMVLVQGRQQVAVPPAHALDMMWGSEDLLLVREEIKMYLCTKDQEKTPCCIPEPTQGGTSSALNAFSQRRARSGGFASHMRGDSESQQQNTMCISKHSRG</sequence>
<evidence type="ECO:0000313" key="3">
    <source>
        <dbReference type="Proteomes" id="UP000296049"/>
    </source>
</evidence>
<dbReference type="EMBL" id="KB742454">
    <property type="protein sequence ID" value="EOB08328.1"/>
    <property type="molecule type" value="Genomic_DNA"/>
</dbReference>
<feature type="compositionally biased region" description="Polar residues" evidence="1">
    <location>
        <begin position="657"/>
        <end position="667"/>
    </location>
</feature>
<feature type="region of interest" description="Disordered" evidence="1">
    <location>
        <begin position="810"/>
        <end position="891"/>
    </location>
</feature>
<organism evidence="2 3">
    <name type="scientific">Anas platyrhynchos</name>
    <name type="common">Mallard</name>
    <name type="synonym">Anas boschas</name>
    <dbReference type="NCBI Taxonomy" id="8839"/>
    <lineage>
        <taxon>Eukaryota</taxon>
        <taxon>Metazoa</taxon>
        <taxon>Chordata</taxon>
        <taxon>Craniata</taxon>
        <taxon>Vertebrata</taxon>
        <taxon>Euteleostomi</taxon>
        <taxon>Archelosauria</taxon>
        <taxon>Archosauria</taxon>
        <taxon>Dinosauria</taxon>
        <taxon>Saurischia</taxon>
        <taxon>Theropoda</taxon>
        <taxon>Coelurosauria</taxon>
        <taxon>Aves</taxon>
        <taxon>Neognathae</taxon>
        <taxon>Galloanserae</taxon>
        <taxon>Anseriformes</taxon>
        <taxon>Anatidae</taxon>
        <taxon>Anatinae</taxon>
        <taxon>Anas</taxon>
    </lineage>
</organism>
<feature type="region of interest" description="Disordered" evidence="1">
    <location>
        <begin position="1326"/>
        <end position="1354"/>
    </location>
</feature>
<feature type="region of interest" description="Disordered" evidence="1">
    <location>
        <begin position="13"/>
        <end position="73"/>
    </location>
</feature>
<feature type="compositionally biased region" description="Polar residues" evidence="1">
    <location>
        <begin position="677"/>
        <end position="692"/>
    </location>
</feature>
<evidence type="ECO:0000256" key="1">
    <source>
        <dbReference type="SAM" id="MobiDB-lite"/>
    </source>
</evidence>